<dbReference type="PANTHER" id="PTHR31286">
    <property type="entry name" value="GLYCINE-RICH CELL WALL STRUCTURAL PROTEIN 1.8-LIKE"/>
    <property type="match status" value="1"/>
</dbReference>
<reference evidence="1" key="1">
    <citation type="submission" date="2020-03" db="EMBL/GenBank/DDBJ databases">
        <title>A high-quality chromosome-level genome assembly of a woody plant with both climbing and erect habits, Rhamnella rubrinervis.</title>
        <authorList>
            <person name="Lu Z."/>
            <person name="Yang Y."/>
            <person name="Zhu X."/>
            <person name="Sun Y."/>
        </authorList>
    </citation>
    <scope>NUCLEOTIDE SEQUENCE</scope>
    <source>
        <strain evidence="1">BYM</strain>
        <tissue evidence="1">Leaf</tissue>
    </source>
</reference>
<dbReference type="EMBL" id="VOIH02000008">
    <property type="protein sequence ID" value="KAF3440933.1"/>
    <property type="molecule type" value="Genomic_DNA"/>
</dbReference>
<evidence type="ECO:0000313" key="1">
    <source>
        <dbReference type="EMBL" id="KAF3440933.1"/>
    </source>
</evidence>
<accession>A0A8K0E5A0</accession>
<protein>
    <recommendedName>
        <fullName evidence="3">Zinc knuckle CX2CX4HX4C domain-containing protein</fullName>
    </recommendedName>
</protein>
<comment type="caution">
    <text evidence="1">The sequence shown here is derived from an EMBL/GenBank/DDBJ whole genome shotgun (WGS) entry which is preliminary data.</text>
</comment>
<evidence type="ECO:0000313" key="2">
    <source>
        <dbReference type="Proteomes" id="UP000796880"/>
    </source>
</evidence>
<organism evidence="1 2">
    <name type="scientific">Rhamnella rubrinervis</name>
    <dbReference type="NCBI Taxonomy" id="2594499"/>
    <lineage>
        <taxon>Eukaryota</taxon>
        <taxon>Viridiplantae</taxon>
        <taxon>Streptophyta</taxon>
        <taxon>Embryophyta</taxon>
        <taxon>Tracheophyta</taxon>
        <taxon>Spermatophyta</taxon>
        <taxon>Magnoliopsida</taxon>
        <taxon>eudicotyledons</taxon>
        <taxon>Gunneridae</taxon>
        <taxon>Pentapetalae</taxon>
        <taxon>rosids</taxon>
        <taxon>fabids</taxon>
        <taxon>Rosales</taxon>
        <taxon>Rhamnaceae</taxon>
        <taxon>rhamnoid group</taxon>
        <taxon>Rhamneae</taxon>
        <taxon>Rhamnella</taxon>
    </lineage>
</organism>
<dbReference type="OrthoDB" id="1924068at2759"/>
<sequence length="265" mass="29545">MDLARGIGISLRIDNSTLARNYGHYARVLVDVDLAAFVPEKLLLETTVDCIEVDLYFESFPDFCTSCHSIGHPVAKCKSPSTHFIPTTNAFEILNTVVIPTHIEDMTHQQHTVPSNMADINQEMSITARLISPDLGVAPSRIDFDTEVGKSIRNTSENVRTTSNHTTVPRQITLWANAFGDSNVELGDDANDMVEDDWLPLQGEGSSKPSNEFDGTLLCGSTIKYYGYGSVRIFWCTYHSITKFGFGCFTTVDFGNPRSKFMEYY</sequence>
<dbReference type="AlphaFoldDB" id="A0A8K0E5A0"/>
<proteinExistence type="predicted"/>
<evidence type="ECO:0008006" key="3">
    <source>
        <dbReference type="Google" id="ProtNLM"/>
    </source>
</evidence>
<keyword evidence="2" id="KW-1185">Reference proteome</keyword>
<gene>
    <name evidence="1" type="ORF">FNV43_RR19219</name>
</gene>
<name>A0A8K0E5A0_9ROSA</name>
<dbReference type="InterPro" id="IPR040256">
    <property type="entry name" value="At4g02000-like"/>
</dbReference>
<dbReference type="PANTHER" id="PTHR31286:SF60">
    <property type="entry name" value="PROTEIN, PUTATIVE-RELATED"/>
    <property type="match status" value="1"/>
</dbReference>
<dbReference type="Proteomes" id="UP000796880">
    <property type="component" value="Unassembled WGS sequence"/>
</dbReference>